<gene>
    <name evidence="2" type="ORF">AM571_PC01060</name>
</gene>
<feature type="region of interest" description="Disordered" evidence="1">
    <location>
        <begin position="124"/>
        <end position="150"/>
    </location>
</feature>
<evidence type="ECO:0000256" key="1">
    <source>
        <dbReference type="SAM" id="MobiDB-lite"/>
    </source>
</evidence>
<sequence length="150" mass="16242">MSDSNSILAGANVQAVIHQIRAIIRTSALDCRCRDVIDDVLEGLERREKAVATEELLKAAIRQRDKIIKLTELLRDFGEVSTGSDDGVINEAALLFEDLAMQAQVGSQFLQAIAHGSAIAAAKRSSRDDPGSLHRSKDRLSLACNAKSTQ</sequence>
<keyword evidence="2" id="KW-0614">Plasmid</keyword>
<dbReference type="EMBL" id="CP017244">
    <property type="protein sequence ID" value="APO78796.1"/>
    <property type="molecule type" value="Genomic_DNA"/>
</dbReference>
<name>A0A1L5PFR3_RHIET</name>
<dbReference type="AlphaFoldDB" id="A0A1L5PFR3"/>
<reference evidence="2 3" key="1">
    <citation type="submission" date="2016-09" db="EMBL/GenBank/DDBJ databases">
        <title>The complete genome sequences of Rhizobium gallicum, symbiovars gallicum and phaseoli, symbionts associated to common bean (Phaseolus vulgaris).</title>
        <authorList>
            <person name="Bustos P."/>
            <person name="Santamaria R.I."/>
            <person name="Perez-Carrascal O.M."/>
            <person name="Juarez S."/>
            <person name="Lozano L."/>
            <person name="Martinez-Flores I."/>
            <person name="Martinez-Romero E."/>
            <person name="Cevallos M."/>
            <person name="Romero D."/>
            <person name="Davila G."/>
            <person name="Gonzalez V."/>
        </authorList>
    </citation>
    <scope>NUCLEOTIDE SEQUENCE [LARGE SCALE GENOMIC DNA]</scope>
    <source>
        <strain evidence="2 3">8C-3</strain>
        <plasmid evidence="3">Plasmid prsp8c3c</plasmid>
    </source>
</reference>
<protein>
    <submittedName>
        <fullName evidence="2">Uncharacterized protein</fullName>
    </submittedName>
</protein>
<accession>A0A1L5PFR3</accession>
<geneLocation type="plasmid" evidence="3">
    <name>prsp8c3c</name>
</geneLocation>
<organism evidence="2 3">
    <name type="scientific">Rhizobium etli 8C-3</name>
    <dbReference type="NCBI Taxonomy" id="538025"/>
    <lineage>
        <taxon>Bacteria</taxon>
        <taxon>Pseudomonadati</taxon>
        <taxon>Pseudomonadota</taxon>
        <taxon>Alphaproteobacteria</taxon>
        <taxon>Hyphomicrobiales</taxon>
        <taxon>Rhizobiaceae</taxon>
        <taxon>Rhizobium/Agrobacterium group</taxon>
        <taxon>Rhizobium</taxon>
    </lineage>
</organism>
<evidence type="ECO:0000313" key="2">
    <source>
        <dbReference type="EMBL" id="APO78796.1"/>
    </source>
</evidence>
<evidence type="ECO:0000313" key="3">
    <source>
        <dbReference type="Proteomes" id="UP000185109"/>
    </source>
</evidence>
<dbReference type="Proteomes" id="UP000185109">
    <property type="component" value="Plasmid pRsp8C3c"/>
</dbReference>
<proteinExistence type="predicted"/>